<evidence type="ECO:0000256" key="2">
    <source>
        <dbReference type="ARBA" id="ARBA00022617"/>
    </source>
</evidence>
<dbReference type="PRINTS" id="PR00463">
    <property type="entry name" value="EP450I"/>
</dbReference>
<keyword evidence="5" id="KW-0503">Monooxygenase</keyword>
<keyword evidence="5" id="KW-0560">Oxidoreductase</keyword>
<dbReference type="EMBL" id="BAAFSV010000004">
    <property type="protein sequence ID" value="GAB1318218.1"/>
    <property type="molecule type" value="Genomic_DNA"/>
</dbReference>
<comment type="cofactor">
    <cofactor evidence="1">
        <name>heme</name>
        <dbReference type="ChEBI" id="CHEBI:30413"/>
    </cofactor>
</comment>
<dbReference type="GeneID" id="98179171"/>
<evidence type="ECO:0000256" key="5">
    <source>
        <dbReference type="RuleBase" id="RU000461"/>
    </source>
</evidence>
<dbReference type="InterPro" id="IPR001128">
    <property type="entry name" value="Cyt_P450"/>
</dbReference>
<evidence type="ECO:0000256" key="3">
    <source>
        <dbReference type="ARBA" id="ARBA00022723"/>
    </source>
</evidence>
<evidence type="ECO:0000313" key="6">
    <source>
        <dbReference type="EMBL" id="GAB1318218.1"/>
    </source>
</evidence>
<gene>
    <name evidence="6" type="ORF">MFIFM68171_08428</name>
</gene>
<keyword evidence="2 5" id="KW-0349">Heme</keyword>
<dbReference type="Proteomes" id="UP001628179">
    <property type="component" value="Unassembled WGS sequence"/>
</dbReference>
<dbReference type="Pfam" id="PF00067">
    <property type="entry name" value="p450"/>
    <property type="match status" value="1"/>
</dbReference>
<dbReference type="PROSITE" id="PS00086">
    <property type="entry name" value="CYTOCHROME_P450"/>
    <property type="match status" value="1"/>
</dbReference>
<keyword evidence="7" id="KW-1185">Reference proteome</keyword>
<proteinExistence type="inferred from homology"/>
<dbReference type="PANTHER" id="PTHR24305">
    <property type="entry name" value="CYTOCHROME P450"/>
    <property type="match status" value="1"/>
</dbReference>
<evidence type="ECO:0000256" key="1">
    <source>
        <dbReference type="ARBA" id="ARBA00001971"/>
    </source>
</evidence>
<dbReference type="InterPro" id="IPR002401">
    <property type="entry name" value="Cyt_P450_E_grp-I"/>
</dbReference>
<evidence type="ECO:0000313" key="7">
    <source>
        <dbReference type="Proteomes" id="UP001628179"/>
    </source>
</evidence>
<dbReference type="Gene3D" id="1.10.630.10">
    <property type="entry name" value="Cytochrome P450"/>
    <property type="match status" value="1"/>
</dbReference>
<comment type="caution">
    <text evidence="6">The sequence shown here is derived from an EMBL/GenBank/DDBJ whole genome shotgun (WGS) entry which is preliminary data.</text>
</comment>
<dbReference type="PANTHER" id="PTHR24305:SF161">
    <property type="entry name" value="P450, PUTATIVE (EUROFUNG)-RELATED"/>
    <property type="match status" value="1"/>
</dbReference>
<reference evidence="6 7" key="1">
    <citation type="submission" date="2024-09" db="EMBL/GenBank/DDBJ databases">
        <title>Itraconazole resistance in Madurella fahalii resulting from another homologue of gene encoding cytochrome P450 14-alpha sterol demethylase (CYP51).</title>
        <authorList>
            <person name="Yoshioka I."/>
            <person name="Fahal A.H."/>
            <person name="Kaneko S."/>
            <person name="Yaguchi T."/>
        </authorList>
    </citation>
    <scope>NUCLEOTIDE SEQUENCE [LARGE SCALE GENOMIC DNA]</scope>
    <source>
        <strain evidence="6 7">IFM 68171</strain>
    </source>
</reference>
<sequence length="509" mass="56896">MALFADAASFATSPPNALWAALVALFGLGYLVRTTAEVIYDIYFHPLSKFPGPKLCAFSNIPHCVWFLGGRQPYKLLELHKKYGPVVRTAPNELSFNSAQSWKDIYGFRQGHKTFIKSDFYDGGSFAGRGVHSIVSERDVDAHGQMRRYLSHAFSDRSLAEQEDIVSTIIDAWADGALKKGSQENGFNIGKGYEMMTFDIIGDLAFGETFGGVETDVEHPWIAIALGALTQGALADALKRFPTLAMIATPLLRSKIKELTEDTRKNEDFAIDLIDRRIKRGSSRKDFMTRVLEQRDPDKVSDLQIAAHASDFVLAGSETTATALSAITYYLLRTPEAMRKLQKEIRASFKTYGDINSKSTLDLPYLGAVIQEGLRIYPPLPIALPRVVPEGGDTVDGHPLPAGVIVSSNPVAASLDPANFEDPEAFKPERWLGENQRDIRDASQPFSLGPRGCLGRNLGYMEMRTTLAKLFWRYDMELVNTELDWHQDSEMHTLWRKPALWVRLRERAE</sequence>
<dbReference type="SUPFAM" id="SSF48264">
    <property type="entry name" value="Cytochrome P450"/>
    <property type="match status" value="1"/>
</dbReference>
<keyword evidence="3 5" id="KW-0479">Metal-binding</keyword>
<dbReference type="InterPro" id="IPR017972">
    <property type="entry name" value="Cyt_P450_CS"/>
</dbReference>
<dbReference type="CDD" id="cd11058">
    <property type="entry name" value="CYP60B-like"/>
    <property type="match status" value="1"/>
</dbReference>
<dbReference type="InterPro" id="IPR036396">
    <property type="entry name" value="Cyt_P450_sf"/>
</dbReference>
<protein>
    <submittedName>
        <fullName evidence="6">Isotrichodermin C-15 hydroxylase</fullName>
    </submittedName>
</protein>
<evidence type="ECO:0000256" key="4">
    <source>
        <dbReference type="ARBA" id="ARBA00023004"/>
    </source>
</evidence>
<comment type="similarity">
    <text evidence="5">Belongs to the cytochrome P450 family.</text>
</comment>
<dbReference type="PRINTS" id="PR00385">
    <property type="entry name" value="P450"/>
</dbReference>
<keyword evidence="4 5" id="KW-0408">Iron</keyword>
<name>A0ABQ0GKB8_9PEZI</name>
<dbReference type="InterPro" id="IPR050121">
    <property type="entry name" value="Cytochrome_P450_monoxygenase"/>
</dbReference>
<organism evidence="6 7">
    <name type="scientific">Madurella fahalii</name>
    <dbReference type="NCBI Taxonomy" id="1157608"/>
    <lineage>
        <taxon>Eukaryota</taxon>
        <taxon>Fungi</taxon>
        <taxon>Dikarya</taxon>
        <taxon>Ascomycota</taxon>
        <taxon>Pezizomycotina</taxon>
        <taxon>Sordariomycetes</taxon>
        <taxon>Sordariomycetidae</taxon>
        <taxon>Sordariales</taxon>
        <taxon>Sordariales incertae sedis</taxon>
        <taxon>Madurella</taxon>
    </lineage>
</organism>
<accession>A0ABQ0GKB8</accession>
<dbReference type="RefSeq" id="XP_070919949.1">
    <property type="nucleotide sequence ID" value="XM_071063848.1"/>
</dbReference>